<comment type="caution">
    <text evidence="1">The sequence shown here is derived from an EMBL/GenBank/DDBJ whole genome shotgun (WGS) entry which is preliminary data.</text>
</comment>
<dbReference type="EMBL" id="CM031824">
    <property type="protein sequence ID" value="KAG6624814.1"/>
    <property type="molecule type" value="Genomic_DNA"/>
</dbReference>
<protein>
    <submittedName>
        <fullName evidence="1">Uncharacterized protein</fullName>
    </submittedName>
</protein>
<dbReference type="Proteomes" id="UP000811609">
    <property type="component" value="Chromosome 16"/>
</dbReference>
<accession>A0A8T1N711</accession>
<reference evidence="1" key="1">
    <citation type="submission" date="2020-12" db="EMBL/GenBank/DDBJ databases">
        <title>WGS assembly of Carya illinoinensis cv. Pawnee.</title>
        <authorList>
            <person name="Platts A."/>
            <person name="Shu S."/>
            <person name="Wright S."/>
            <person name="Barry K."/>
            <person name="Edger P."/>
            <person name="Pires J.C."/>
            <person name="Schmutz J."/>
        </authorList>
    </citation>
    <scope>NUCLEOTIDE SEQUENCE</scope>
    <source>
        <tissue evidence="1">Leaf</tissue>
    </source>
</reference>
<sequence length="36" mass="4025">MIGDQLRNQIDWISNLAIENASFLLTSITEDCIKSA</sequence>
<keyword evidence="2" id="KW-1185">Reference proteome</keyword>
<dbReference type="AlphaFoldDB" id="A0A8T1N711"/>
<evidence type="ECO:0000313" key="1">
    <source>
        <dbReference type="EMBL" id="KAG6624814.1"/>
    </source>
</evidence>
<proteinExistence type="predicted"/>
<organism evidence="1 2">
    <name type="scientific">Carya illinoinensis</name>
    <name type="common">Pecan</name>
    <dbReference type="NCBI Taxonomy" id="32201"/>
    <lineage>
        <taxon>Eukaryota</taxon>
        <taxon>Viridiplantae</taxon>
        <taxon>Streptophyta</taxon>
        <taxon>Embryophyta</taxon>
        <taxon>Tracheophyta</taxon>
        <taxon>Spermatophyta</taxon>
        <taxon>Magnoliopsida</taxon>
        <taxon>eudicotyledons</taxon>
        <taxon>Gunneridae</taxon>
        <taxon>Pentapetalae</taxon>
        <taxon>rosids</taxon>
        <taxon>fabids</taxon>
        <taxon>Fagales</taxon>
        <taxon>Juglandaceae</taxon>
        <taxon>Carya</taxon>
    </lineage>
</organism>
<evidence type="ECO:0000313" key="2">
    <source>
        <dbReference type="Proteomes" id="UP000811609"/>
    </source>
</evidence>
<gene>
    <name evidence="1" type="ORF">CIPAW_16G053600</name>
</gene>
<name>A0A8T1N711_CARIL</name>